<dbReference type="SUPFAM" id="SSF50685">
    <property type="entry name" value="Barwin-like endoglucanases"/>
    <property type="match status" value="1"/>
</dbReference>
<comment type="caution">
    <text evidence="4">The sequence shown here is derived from an EMBL/GenBank/DDBJ whole genome shotgun (WGS) entry which is preliminary data.</text>
</comment>
<dbReference type="OrthoDB" id="406505at2759"/>
<feature type="transmembrane region" description="Helical" evidence="2">
    <location>
        <begin position="20"/>
        <end position="38"/>
    </location>
</feature>
<organism evidence="4 5">
    <name type="scientific">Ambispora gerdemannii</name>
    <dbReference type="NCBI Taxonomy" id="144530"/>
    <lineage>
        <taxon>Eukaryota</taxon>
        <taxon>Fungi</taxon>
        <taxon>Fungi incertae sedis</taxon>
        <taxon>Mucoromycota</taxon>
        <taxon>Glomeromycotina</taxon>
        <taxon>Glomeromycetes</taxon>
        <taxon>Archaeosporales</taxon>
        <taxon>Ambisporaceae</taxon>
        <taxon>Ambispora</taxon>
    </lineage>
</organism>
<keyword evidence="1" id="KW-0732">Signal</keyword>
<dbReference type="InterPro" id="IPR051477">
    <property type="entry name" value="Expansin_CellWall"/>
</dbReference>
<dbReference type="PANTHER" id="PTHR31836">
    <property type="match status" value="1"/>
</dbReference>
<dbReference type="Gene3D" id="2.40.40.10">
    <property type="entry name" value="RlpA-like domain"/>
    <property type="match status" value="1"/>
</dbReference>
<dbReference type="Proteomes" id="UP000789831">
    <property type="component" value="Unassembled WGS sequence"/>
</dbReference>
<dbReference type="InterPro" id="IPR036908">
    <property type="entry name" value="RlpA-like_sf"/>
</dbReference>
<feature type="domain" description="RlpA-like protein double-psi beta-barrel" evidence="3">
    <location>
        <begin position="60"/>
        <end position="144"/>
    </location>
</feature>
<keyword evidence="2" id="KW-0472">Membrane</keyword>
<evidence type="ECO:0000259" key="3">
    <source>
        <dbReference type="Pfam" id="PF03330"/>
    </source>
</evidence>
<sequence length="150" mass="16292">MAKFIATSSSLSLKVSPSSFFCYNSIIFFWICCCLVFGSGGEAKIKATTDTSDVGVTLHGQSTFYHQTGTLGSCGKFSRDRDMNGPQYDQHNPCGRCVKIVGPRGSAKVRIVDRCADCPWGNIDLSPVAFSKIANTEQGRVPVTWGYVKC</sequence>
<protein>
    <submittedName>
        <fullName evidence="4">5429_t:CDS:1</fullName>
    </submittedName>
</protein>
<evidence type="ECO:0000313" key="5">
    <source>
        <dbReference type="Proteomes" id="UP000789831"/>
    </source>
</evidence>
<reference evidence="4" key="1">
    <citation type="submission" date="2021-06" db="EMBL/GenBank/DDBJ databases">
        <authorList>
            <person name="Kallberg Y."/>
            <person name="Tangrot J."/>
            <person name="Rosling A."/>
        </authorList>
    </citation>
    <scope>NUCLEOTIDE SEQUENCE</scope>
    <source>
        <strain evidence="4">MT106</strain>
    </source>
</reference>
<gene>
    <name evidence="4" type="ORF">AGERDE_LOCUS3431</name>
</gene>
<dbReference type="PANTHER" id="PTHR31836:SF21">
    <property type="entry name" value="EXPANSIN-LIKE PROTEIN 7"/>
    <property type="match status" value="1"/>
</dbReference>
<dbReference type="CDD" id="cd22272">
    <property type="entry name" value="DPBB_EXLX1-like"/>
    <property type="match status" value="1"/>
</dbReference>
<evidence type="ECO:0000256" key="1">
    <source>
        <dbReference type="ARBA" id="ARBA00022729"/>
    </source>
</evidence>
<evidence type="ECO:0000313" key="4">
    <source>
        <dbReference type="EMBL" id="CAG8484913.1"/>
    </source>
</evidence>
<evidence type="ECO:0000256" key="2">
    <source>
        <dbReference type="SAM" id="Phobius"/>
    </source>
</evidence>
<keyword evidence="5" id="KW-1185">Reference proteome</keyword>
<keyword evidence="2" id="KW-0812">Transmembrane</keyword>
<dbReference type="Pfam" id="PF03330">
    <property type="entry name" value="DPBB_1"/>
    <property type="match status" value="1"/>
</dbReference>
<dbReference type="AlphaFoldDB" id="A0A9N8WGJ1"/>
<keyword evidence="2" id="KW-1133">Transmembrane helix</keyword>
<proteinExistence type="predicted"/>
<dbReference type="InterPro" id="IPR009009">
    <property type="entry name" value="RlpA-like_DPBB"/>
</dbReference>
<dbReference type="EMBL" id="CAJVPL010000337">
    <property type="protein sequence ID" value="CAG8484913.1"/>
    <property type="molecule type" value="Genomic_DNA"/>
</dbReference>
<name>A0A9N8WGJ1_9GLOM</name>
<accession>A0A9N8WGJ1</accession>